<name>A0A7G8PKH8_9MYCO</name>
<dbReference type="RefSeq" id="WP_187098443.1">
    <property type="nucleotide sequence ID" value="NZ_CP059894.1"/>
</dbReference>
<sequence length="698" mass="76476">MRTILREQIQLEVDAMAALVQDADAFDVIELMRLRELGVVPQAAPGGSALAIEIVAAVLLSRGSRKPSAVPRDETRPHVTVNELHQRALRLMRLAQARQLAEAALNGDPLSMLAAEYQGAVMGIRNLQYSSVRDAHEARLFDNERAANLMQKHLGYTYPQVVAVREAITEVSSQRMTELRDGTAEIMLRNQGVPPGQIPAAEAEEVVSQMVALMFLPGDRATISANDVAPLAGVDDETALAVLTSFSQFFDSAVSATDRVYDMLVGTNPFLGTPLVSDGAGHFVSTSNEVGNDSLRRIFEKALTSNGKDFTAYDQKIRVAMSEQIALDGLASILETAPSHAAFKYFAPENDEEIGQLGSGCANPAAVGKQVEGDGLFIIDDVAIVVETKGKSMAEQSRRGDVTRLSRDLAATIGDACAQAKRIERLIETNRGIWLADKSWLDLSQIREVRCVAALLDDVGPLGTAIGRLQQAGIVGEDKPPWITSLHDLTTMAAVCDRPAEFLHYLRVRTDSPVTSHFWALDELDLYMLFLQGDLWVDAGEEGAVNMVDDHCVELNAWMDRHGQEGTELPEKPSFNAVPAMLELVDEIAALHERGWLRCGADLLSLSGEVQQQLLDMIAELDLRTQDDGDEHHVAFSFDSPWERPAFFFAISPAGMNVNDVATQLFAYMRTKSTQIGSERSCGLIFDTHQQLRRFLYS</sequence>
<protein>
    <submittedName>
        <fullName evidence="1">Uncharacterized protein</fullName>
    </submittedName>
</protein>
<proteinExistence type="predicted"/>
<dbReference type="EMBL" id="CP059894">
    <property type="protein sequence ID" value="QNJ94844.1"/>
    <property type="molecule type" value="Genomic_DNA"/>
</dbReference>
<dbReference type="AlphaFoldDB" id="A0A7G8PKH8"/>
<evidence type="ECO:0000313" key="2">
    <source>
        <dbReference type="Proteomes" id="UP000515498"/>
    </source>
</evidence>
<dbReference type="Proteomes" id="UP000515498">
    <property type="component" value="Chromosome"/>
</dbReference>
<dbReference type="KEGG" id="mflu:HZU40_11675"/>
<evidence type="ECO:0000313" key="1">
    <source>
        <dbReference type="EMBL" id="QNJ94844.1"/>
    </source>
</evidence>
<organism evidence="1 2">
    <name type="scientific">Mycolicibacterium fluoranthenivorans</name>
    <dbReference type="NCBI Taxonomy" id="258505"/>
    <lineage>
        <taxon>Bacteria</taxon>
        <taxon>Bacillati</taxon>
        <taxon>Actinomycetota</taxon>
        <taxon>Actinomycetes</taxon>
        <taxon>Mycobacteriales</taxon>
        <taxon>Mycobacteriaceae</taxon>
        <taxon>Mycolicibacterium</taxon>
    </lineage>
</organism>
<gene>
    <name evidence="1" type="ORF">HZU40_11675</name>
</gene>
<accession>A0A7G8PKH8</accession>
<reference evidence="1 2" key="1">
    <citation type="submission" date="2020-07" db="EMBL/GenBank/DDBJ databases">
        <title>Draft genome sequence of four isobutane-metabolizing strains capable of cometabolically degrading diverse ether contaminants.</title>
        <authorList>
            <person name="Chen W."/>
            <person name="Faulkner N."/>
            <person name="Smith C."/>
            <person name="Hyman M."/>
        </authorList>
    </citation>
    <scope>NUCLEOTIDE SEQUENCE [LARGE SCALE GENOMIC DNA]</scope>
    <source>
        <strain evidence="1 2">2A</strain>
    </source>
</reference>